<comment type="caution">
    <text evidence="2">The sequence shown here is derived from an EMBL/GenBank/DDBJ whole genome shotgun (WGS) entry which is preliminary data.</text>
</comment>
<dbReference type="InterPro" id="IPR000835">
    <property type="entry name" value="HTH_MarR-typ"/>
</dbReference>
<dbReference type="PANTHER" id="PTHR39515">
    <property type="entry name" value="CONSERVED PROTEIN"/>
    <property type="match status" value="1"/>
</dbReference>
<feature type="domain" description="HTH marR-type" evidence="1">
    <location>
        <begin position="10"/>
        <end position="138"/>
    </location>
</feature>
<evidence type="ECO:0000259" key="1">
    <source>
        <dbReference type="PROSITE" id="PS50995"/>
    </source>
</evidence>
<dbReference type="PROSITE" id="PS50995">
    <property type="entry name" value="HTH_MARR_2"/>
    <property type="match status" value="1"/>
</dbReference>
<accession>A0ABV8NYP7</accession>
<protein>
    <submittedName>
        <fullName evidence="2">MarR family winged helix-turn-helix transcriptional regulator</fullName>
    </submittedName>
</protein>
<dbReference type="Pfam" id="PF12802">
    <property type="entry name" value="MarR_2"/>
    <property type="match status" value="1"/>
</dbReference>
<dbReference type="PANTHER" id="PTHR39515:SF2">
    <property type="entry name" value="HTH-TYPE TRANSCRIPTIONAL REGULATOR RV0880"/>
    <property type="match status" value="1"/>
</dbReference>
<dbReference type="InterPro" id="IPR052526">
    <property type="entry name" value="HTH-type_Bedaq_tolerance"/>
</dbReference>
<reference evidence="3" key="1">
    <citation type="journal article" date="2019" name="Int. J. Syst. Evol. Microbiol.">
        <title>The Global Catalogue of Microorganisms (GCM) 10K type strain sequencing project: providing services to taxonomists for standard genome sequencing and annotation.</title>
        <authorList>
            <consortium name="The Broad Institute Genomics Platform"/>
            <consortium name="The Broad Institute Genome Sequencing Center for Infectious Disease"/>
            <person name="Wu L."/>
            <person name="Ma J."/>
        </authorList>
    </citation>
    <scope>NUCLEOTIDE SEQUENCE [LARGE SCALE GENOMIC DNA]</scope>
    <source>
        <strain evidence="3">LMG 24813</strain>
    </source>
</reference>
<dbReference type="EMBL" id="JBHSBV010000002">
    <property type="protein sequence ID" value="MFC4200602.1"/>
    <property type="molecule type" value="Genomic_DNA"/>
</dbReference>
<dbReference type="Proteomes" id="UP001595848">
    <property type="component" value="Unassembled WGS sequence"/>
</dbReference>
<evidence type="ECO:0000313" key="3">
    <source>
        <dbReference type="Proteomes" id="UP001595848"/>
    </source>
</evidence>
<sequence length="143" mass="15556">MPTQIPETAVIDFVQALGMLVRRMRAAAATQELSLTESVVMARLEREGPATIAELARAEGMKPQSMGATVASLEELGMLERRPHPTDGRQQHVRLTARGAAARKNTGDAKRSWLAQSMSGLDAADRETLFAAGRIMRRLAESE</sequence>
<organism evidence="2 3">
    <name type="scientific">Candidimonas humi</name>
    <dbReference type="NCBI Taxonomy" id="683355"/>
    <lineage>
        <taxon>Bacteria</taxon>
        <taxon>Pseudomonadati</taxon>
        <taxon>Pseudomonadota</taxon>
        <taxon>Betaproteobacteria</taxon>
        <taxon>Burkholderiales</taxon>
        <taxon>Alcaligenaceae</taxon>
        <taxon>Candidimonas</taxon>
    </lineage>
</organism>
<dbReference type="RefSeq" id="WP_217964160.1">
    <property type="nucleotide sequence ID" value="NZ_JAHTBN010000003.1"/>
</dbReference>
<name>A0ABV8NYP7_9BURK</name>
<evidence type="ECO:0000313" key="2">
    <source>
        <dbReference type="EMBL" id="MFC4200602.1"/>
    </source>
</evidence>
<dbReference type="SMART" id="SM00347">
    <property type="entry name" value="HTH_MARR"/>
    <property type="match status" value="1"/>
</dbReference>
<gene>
    <name evidence="2" type="ORF">ACFOY1_06530</name>
</gene>
<proteinExistence type="predicted"/>
<keyword evidence="3" id="KW-1185">Reference proteome</keyword>